<evidence type="ECO:0000313" key="2">
    <source>
        <dbReference type="EnsemblPlants" id="MELO3C035764.2.1"/>
    </source>
</evidence>
<dbReference type="EnsemblPlants" id="MELO3C035764.2.1">
    <property type="protein sequence ID" value="MELO3C035764.2.1"/>
    <property type="gene ID" value="MELO3C035764.2"/>
</dbReference>
<proteinExistence type="predicted"/>
<dbReference type="Gramene" id="MELO3C035764.2.1">
    <property type="protein sequence ID" value="MELO3C035764.2.1"/>
    <property type="gene ID" value="MELO3C035764.2"/>
</dbReference>
<name>A0A9I9EME3_CUCME</name>
<dbReference type="AlphaFoldDB" id="A0A9I9EME3"/>
<reference evidence="2" key="1">
    <citation type="submission" date="2023-03" db="UniProtKB">
        <authorList>
            <consortium name="EnsemblPlants"/>
        </authorList>
    </citation>
    <scope>IDENTIFICATION</scope>
</reference>
<evidence type="ECO:0000256" key="1">
    <source>
        <dbReference type="SAM" id="MobiDB-lite"/>
    </source>
</evidence>
<sequence>MRKSSSGQTTAHSSRPNSIQSPKVGGFSVGSLLMLDCCRNDGHCSAHREKVFREERMLKGFCEGEVEHCSIAVVWTERKKHCLSSREYNALIELELHPPVEIQLHHYNEFTSLDGHGFLLLQKTFPLDPEGR</sequence>
<organism evidence="2">
    <name type="scientific">Cucumis melo</name>
    <name type="common">Muskmelon</name>
    <dbReference type="NCBI Taxonomy" id="3656"/>
    <lineage>
        <taxon>Eukaryota</taxon>
        <taxon>Viridiplantae</taxon>
        <taxon>Streptophyta</taxon>
        <taxon>Embryophyta</taxon>
        <taxon>Tracheophyta</taxon>
        <taxon>Spermatophyta</taxon>
        <taxon>Magnoliopsida</taxon>
        <taxon>eudicotyledons</taxon>
        <taxon>Gunneridae</taxon>
        <taxon>Pentapetalae</taxon>
        <taxon>rosids</taxon>
        <taxon>fabids</taxon>
        <taxon>Cucurbitales</taxon>
        <taxon>Cucurbitaceae</taxon>
        <taxon>Benincaseae</taxon>
        <taxon>Cucumis</taxon>
    </lineage>
</organism>
<feature type="region of interest" description="Disordered" evidence="1">
    <location>
        <begin position="1"/>
        <end position="23"/>
    </location>
</feature>
<protein>
    <submittedName>
        <fullName evidence="2">Uncharacterized protein</fullName>
    </submittedName>
</protein>
<feature type="compositionally biased region" description="Polar residues" evidence="1">
    <location>
        <begin position="1"/>
        <end position="21"/>
    </location>
</feature>
<accession>A0A9I9EME3</accession>